<accession>A0A097ER09</accession>
<evidence type="ECO:0000256" key="2">
    <source>
        <dbReference type="ARBA" id="ARBA00022676"/>
    </source>
</evidence>
<organism evidence="5 6">
    <name type="scientific">Candidatus Francisella endociliophora</name>
    <dbReference type="NCBI Taxonomy" id="653937"/>
    <lineage>
        <taxon>Bacteria</taxon>
        <taxon>Pseudomonadati</taxon>
        <taxon>Pseudomonadota</taxon>
        <taxon>Gammaproteobacteria</taxon>
        <taxon>Thiotrichales</taxon>
        <taxon>Francisellaceae</taxon>
        <taxon>Francisella</taxon>
    </lineage>
</organism>
<name>A0A097ER09_9GAMM</name>
<gene>
    <name evidence="5" type="ORF">LO80_08530</name>
</gene>
<dbReference type="EMBL" id="CP009574">
    <property type="protein sequence ID" value="AIT10011.1"/>
    <property type="molecule type" value="Genomic_DNA"/>
</dbReference>
<dbReference type="KEGG" id="frf:LO80_08530"/>
<keyword evidence="6" id="KW-1185">Reference proteome</keyword>
<keyword evidence="2" id="KW-0328">Glycosyltransferase</keyword>
<reference evidence="5 6" key="1">
    <citation type="submission" date="2014-10" db="EMBL/GenBank/DDBJ databases">
        <title>Whole genome sequence of Francisella endociliophora strain FSC1006, isolated from a laboratory culture of the marine ciliate Euplotes raikovi.</title>
        <authorList>
            <person name="Granberg M."/>
            <person name="Backman S."/>
            <person name="Lundmark E."/>
            <person name="Nilsson E."/>
            <person name="Karlsson E."/>
            <person name="Thelaus J."/>
            <person name="Ohrman C."/>
            <person name="Larkeryd A."/>
            <person name="Stenberg P."/>
        </authorList>
    </citation>
    <scope>NUCLEOTIDE SEQUENCE [LARGE SCALE GENOMIC DNA]</scope>
    <source>
        <strain evidence="5 6">FSC1006</strain>
    </source>
</reference>
<dbReference type="STRING" id="1547445.LO80_08530"/>
<proteinExistence type="inferred from homology"/>
<evidence type="ECO:0000256" key="1">
    <source>
        <dbReference type="ARBA" id="ARBA00006739"/>
    </source>
</evidence>
<dbReference type="Proteomes" id="UP000029672">
    <property type="component" value="Chromosome"/>
</dbReference>
<dbReference type="InterPro" id="IPR001173">
    <property type="entry name" value="Glyco_trans_2-like"/>
</dbReference>
<dbReference type="GO" id="GO:0016757">
    <property type="term" value="F:glycosyltransferase activity"/>
    <property type="evidence" value="ECO:0007669"/>
    <property type="project" value="UniProtKB-KW"/>
</dbReference>
<evidence type="ECO:0000313" key="6">
    <source>
        <dbReference type="Proteomes" id="UP000029672"/>
    </source>
</evidence>
<dbReference type="AlphaFoldDB" id="A0A097ER09"/>
<dbReference type="InterPro" id="IPR050834">
    <property type="entry name" value="Glycosyltransf_2"/>
</dbReference>
<feature type="domain" description="Glycosyltransferase 2-like" evidence="4">
    <location>
        <begin position="7"/>
        <end position="143"/>
    </location>
</feature>
<dbReference type="Gene3D" id="3.90.550.10">
    <property type="entry name" value="Spore Coat Polysaccharide Biosynthesis Protein SpsA, Chain A"/>
    <property type="match status" value="1"/>
</dbReference>
<evidence type="ECO:0000313" key="5">
    <source>
        <dbReference type="EMBL" id="AIT10011.1"/>
    </source>
</evidence>
<dbReference type="SUPFAM" id="SSF53448">
    <property type="entry name" value="Nucleotide-diphospho-sugar transferases"/>
    <property type="match status" value="1"/>
</dbReference>
<dbReference type="PANTHER" id="PTHR43685:SF5">
    <property type="entry name" value="GLYCOSYLTRANSFERASE EPSE-RELATED"/>
    <property type="match status" value="1"/>
</dbReference>
<dbReference type="InterPro" id="IPR029044">
    <property type="entry name" value="Nucleotide-diphossugar_trans"/>
</dbReference>
<dbReference type="OrthoDB" id="9801954at2"/>
<dbReference type="PANTHER" id="PTHR43685">
    <property type="entry name" value="GLYCOSYLTRANSFERASE"/>
    <property type="match status" value="1"/>
</dbReference>
<dbReference type="Pfam" id="PF00535">
    <property type="entry name" value="Glycos_transf_2"/>
    <property type="match status" value="1"/>
</dbReference>
<dbReference type="RefSeq" id="WP_040010386.1">
    <property type="nucleotide sequence ID" value="NZ_CP009574.1"/>
</dbReference>
<evidence type="ECO:0000259" key="4">
    <source>
        <dbReference type="Pfam" id="PF00535"/>
    </source>
</evidence>
<evidence type="ECO:0000256" key="3">
    <source>
        <dbReference type="ARBA" id="ARBA00022679"/>
    </source>
</evidence>
<protein>
    <recommendedName>
        <fullName evidence="4">Glycosyltransferase 2-like domain-containing protein</fullName>
    </recommendedName>
</protein>
<dbReference type="HOGENOM" id="CLU_025996_0_9_6"/>
<comment type="similarity">
    <text evidence="1">Belongs to the glycosyltransferase 2 family.</text>
</comment>
<dbReference type="eggNOG" id="COG1215">
    <property type="taxonomic scope" value="Bacteria"/>
</dbReference>
<sequence>MEEIKFSVCICVYDGDVASNFKEALDSLINQEAAPNEVVIVIDGPVSIDIVRVIDGYKVRLSQTQLSLQTYYIKDNVGHGEARRVALGIAKYPIVALMDADDISRPYRFRKQLQVFKDRNDISVVGGQILEIDHITLTPLFMRNVPEKNCDIKEYMRTRCPLNQMTVMFKKDDVNRVGGYRDFYHNEDYYLWVRMAIAGCKFYNIPDVLVDVRVDDNFYSRRGGLKYFFSECRLQKIMYKGGLIRLHTLTFNIVVRFFLQLVFPTSFRALIFKYFFRKEGV</sequence>
<keyword evidence="3" id="KW-0808">Transferase</keyword>